<accession>A0A6A5XLX9</accession>
<dbReference type="RefSeq" id="XP_033382265.1">
    <property type="nucleotide sequence ID" value="XM_033522368.1"/>
</dbReference>
<dbReference type="AlphaFoldDB" id="A0A6A5XLX9"/>
<evidence type="ECO:0000313" key="2">
    <source>
        <dbReference type="EMBL" id="KAF2013926.1"/>
    </source>
</evidence>
<dbReference type="EMBL" id="ML978071">
    <property type="protein sequence ID" value="KAF2013926.1"/>
    <property type="molecule type" value="Genomic_DNA"/>
</dbReference>
<sequence length="444" mass="50684">MAGKFPFLRLPLELRDYIYSQYFKPSDLLVDSDYGGGQYKFDLRLFRVNKQIYTEAQDVFRRENVFVRIETPWPQAEHHIAQEGLVPIVAAGEQGEQFKHHHALVQISAPLHEFVPQHAIVILLDDLYLFSDTWMYSGLNFRTLNDHLCVTFVLRDPYYPADPKPVPIALQKRLLLPFEKVKGLYEVNVQNYDESVERELRLRMATPYDSVQKCLEDSARHMQSGDKALESGDAQGALELYVKAFHAMHIIVSGRVRRVLADAWFHEAIESGPFAGQSGPTIRITLRIRLVSRTVAAYLKLGEWEEAAFWGMRSIRIMREAVDTEFEDFLAEFVGASDVGMIYFRTAIAFQKMEESKSRELQDYAYHDMGEREALGSSKKLFELAGRYIKGQYAALALKTAQEFRVQPPPGVLPALDRGSDVDSMAHMDVGGAEEHDDHPSTEN</sequence>
<evidence type="ECO:0000313" key="3">
    <source>
        <dbReference type="Proteomes" id="UP000799778"/>
    </source>
</evidence>
<organism evidence="2 3">
    <name type="scientific">Aaosphaeria arxii CBS 175.79</name>
    <dbReference type="NCBI Taxonomy" id="1450172"/>
    <lineage>
        <taxon>Eukaryota</taxon>
        <taxon>Fungi</taxon>
        <taxon>Dikarya</taxon>
        <taxon>Ascomycota</taxon>
        <taxon>Pezizomycotina</taxon>
        <taxon>Dothideomycetes</taxon>
        <taxon>Pleosporomycetidae</taxon>
        <taxon>Pleosporales</taxon>
        <taxon>Pleosporales incertae sedis</taxon>
        <taxon>Aaosphaeria</taxon>
    </lineage>
</organism>
<keyword evidence="3" id="KW-1185">Reference proteome</keyword>
<evidence type="ECO:0000256" key="1">
    <source>
        <dbReference type="SAM" id="MobiDB-lite"/>
    </source>
</evidence>
<dbReference type="Proteomes" id="UP000799778">
    <property type="component" value="Unassembled WGS sequence"/>
</dbReference>
<dbReference type="GeneID" id="54279765"/>
<protein>
    <submittedName>
        <fullName evidence="2">Uncharacterized protein</fullName>
    </submittedName>
</protein>
<feature type="region of interest" description="Disordered" evidence="1">
    <location>
        <begin position="424"/>
        <end position="444"/>
    </location>
</feature>
<proteinExistence type="predicted"/>
<dbReference type="OrthoDB" id="5229512at2759"/>
<gene>
    <name evidence="2" type="ORF">BU24DRAFT_249711</name>
</gene>
<feature type="compositionally biased region" description="Basic and acidic residues" evidence="1">
    <location>
        <begin position="433"/>
        <end position="444"/>
    </location>
</feature>
<name>A0A6A5XLX9_9PLEO</name>
<reference evidence="2" key="1">
    <citation type="journal article" date="2020" name="Stud. Mycol.">
        <title>101 Dothideomycetes genomes: a test case for predicting lifestyles and emergence of pathogens.</title>
        <authorList>
            <person name="Haridas S."/>
            <person name="Albert R."/>
            <person name="Binder M."/>
            <person name="Bloem J."/>
            <person name="Labutti K."/>
            <person name="Salamov A."/>
            <person name="Andreopoulos B."/>
            <person name="Baker S."/>
            <person name="Barry K."/>
            <person name="Bills G."/>
            <person name="Bluhm B."/>
            <person name="Cannon C."/>
            <person name="Castanera R."/>
            <person name="Culley D."/>
            <person name="Daum C."/>
            <person name="Ezra D."/>
            <person name="Gonzalez J."/>
            <person name="Henrissat B."/>
            <person name="Kuo A."/>
            <person name="Liang C."/>
            <person name="Lipzen A."/>
            <person name="Lutzoni F."/>
            <person name="Magnuson J."/>
            <person name="Mondo S."/>
            <person name="Nolan M."/>
            <person name="Ohm R."/>
            <person name="Pangilinan J."/>
            <person name="Park H.-J."/>
            <person name="Ramirez L."/>
            <person name="Alfaro M."/>
            <person name="Sun H."/>
            <person name="Tritt A."/>
            <person name="Yoshinaga Y."/>
            <person name="Zwiers L.-H."/>
            <person name="Turgeon B."/>
            <person name="Goodwin S."/>
            <person name="Spatafora J."/>
            <person name="Crous P."/>
            <person name="Grigoriev I."/>
        </authorList>
    </citation>
    <scope>NUCLEOTIDE SEQUENCE</scope>
    <source>
        <strain evidence="2">CBS 175.79</strain>
    </source>
</reference>